<organism evidence="2 3">
    <name type="scientific">Nocardia caishijiensis</name>
    <dbReference type="NCBI Taxonomy" id="184756"/>
    <lineage>
        <taxon>Bacteria</taxon>
        <taxon>Bacillati</taxon>
        <taxon>Actinomycetota</taxon>
        <taxon>Actinomycetes</taxon>
        <taxon>Mycobacteriales</taxon>
        <taxon>Nocardiaceae</taxon>
        <taxon>Nocardia</taxon>
    </lineage>
</organism>
<evidence type="ECO:0000313" key="3">
    <source>
        <dbReference type="Proteomes" id="UP000798951"/>
    </source>
</evidence>
<dbReference type="EMBL" id="VMSD01000001">
    <property type="protein sequence ID" value="KAF0849499.1"/>
    <property type="molecule type" value="Genomic_DNA"/>
</dbReference>
<feature type="domain" description="DUF397" evidence="1">
    <location>
        <begin position="13"/>
        <end position="69"/>
    </location>
</feature>
<accession>A0ABQ6YVC5</accession>
<gene>
    <name evidence="2" type="ORF">FNL39_101938</name>
</gene>
<protein>
    <submittedName>
        <fullName evidence="2">Uncharacterized protein DUF397</fullName>
    </submittedName>
</protein>
<sequence length="121" mass="13487">MSITARRRPADHGWFTSSRSNNGNQCVEVRFEGDAVQIRDSKFRRNPMNHGLDEPIITVPATVWTAFLDCLLARRPHPALTTEHAADGSTTLRHAATALHFTPAEWEAFVAGVRDDEFACV</sequence>
<keyword evidence="3" id="KW-1185">Reference proteome</keyword>
<comment type="caution">
    <text evidence="2">The sequence shown here is derived from an EMBL/GenBank/DDBJ whole genome shotgun (WGS) entry which is preliminary data.</text>
</comment>
<evidence type="ECO:0000313" key="2">
    <source>
        <dbReference type="EMBL" id="KAF0849499.1"/>
    </source>
</evidence>
<dbReference type="Pfam" id="PF04149">
    <property type="entry name" value="DUF397"/>
    <property type="match status" value="1"/>
</dbReference>
<dbReference type="Proteomes" id="UP000798951">
    <property type="component" value="Unassembled WGS sequence"/>
</dbReference>
<dbReference type="InterPro" id="IPR007278">
    <property type="entry name" value="DUF397"/>
</dbReference>
<name>A0ABQ6YVC5_9NOCA</name>
<proteinExistence type="predicted"/>
<evidence type="ECO:0000259" key="1">
    <source>
        <dbReference type="Pfam" id="PF04149"/>
    </source>
</evidence>
<reference evidence="2 3" key="1">
    <citation type="submission" date="2019-07" db="EMBL/GenBank/DDBJ databases">
        <title>Genomic Encyclopedia of Type Strains, Phase IV (KMG-IV): sequencing the most valuable type-strain genomes for metagenomic binning, comparative biology and taxonomic classification.</title>
        <authorList>
            <person name="Goeker M."/>
        </authorList>
    </citation>
    <scope>NUCLEOTIDE SEQUENCE [LARGE SCALE GENOMIC DNA]</scope>
    <source>
        <strain evidence="2 3">DSM 44831</strain>
    </source>
</reference>
<dbReference type="RefSeq" id="WP_067978110.1">
    <property type="nucleotide sequence ID" value="NZ_VMSD01000001.1"/>
</dbReference>